<accession>A0A9X2DY06</accession>
<dbReference type="Gene3D" id="3.40.190.10">
    <property type="entry name" value="Periplasmic binding protein-like II"/>
    <property type="match status" value="1"/>
</dbReference>
<feature type="domain" description="DUF3502" evidence="1">
    <location>
        <begin position="451"/>
        <end position="519"/>
    </location>
</feature>
<dbReference type="RefSeq" id="WP_251943297.1">
    <property type="nucleotide sequence ID" value="NZ_JAMRYM010000003.1"/>
</dbReference>
<dbReference type="Proteomes" id="UP001155240">
    <property type="component" value="Unassembled WGS sequence"/>
</dbReference>
<evidence type="ECO:0000313" key="3">
    <source>
        <dbReference type="Proteomes" id="UP001155240"/>
    </source>
</evidence>
<dbReference type="PROSITE" id="PS51318">
    <property type="entry name" value="TAT"/>
    <property type="match status" value="1"/>
</dbReference>
<dbReference type="InterPro" id="IPR006311">
    <property type="entry name" value="TAT_signal"/>
</dbReference>
<proteinExistence type="predicted"/>
<dbReference type="Pfam" id="PF12010">
    <property type="entry name" value="DUF3502"/>
    <property type="match status" value="1"/>
</dbReference>
<gene>
    <name evidence="2" type="ORF">NB037_02370</name>
</gene>
<dbReference type="AlphaFoldDB" id="A0A9X2DY06"/>
<dbReference type="InterPro" id="IPR022627">
    <property type="entry name" value="DUF3502"/>
</dbReference>
<name>A0A9X2DY06_9MICO</name>
<organism evidence="2 3">
    <name type="scientific">Rathayibacter rubneri</name>
    <dbReference type="NCBI Taxonomy" id="2950106"/>
    <lineage>
        <taxon>Bacteria</taxon>
        <taxon>Bacillati</taxon>
        <taxon>Actinomycetota</taxon>
        <taxon>Actinomycetes</taxon>
        <taxon>Micrococcales</taxon>
        <taxon>Microbacteriaceae</taxon>
        <taxon>Rathayibacter</taxon>
    </lineage>
</organism>
<comment type="caution">
    <text evidence="2">The sequence shown here is derived from an EMBL/GenBank/DDBJ whole genome shotgun (WGS) entry which is preliminary data.</text>
</comment>
<protein>
    <submittedName>
        <fullName evidence="2">ABC transporter substrate-binding protein</fullName>
    </submittedName>
</protein>
<sequence length="521" mass="55729">MAPITTAAGRGFSRRGFLAGGAGAAALLSLAACTGGGGSSGSSSELSLLLPGVAPTGWSAVLAAVNTKLEKDQGFTIKPEFINWQNYSNQSLLKFTAGENFATALSARWLNISKLISDGALTGLSSQLASGTYSNLASTISTEALEANRWSDGELYGVPAVNSAGRIHHYSVRGDLADTYAGGTIDSYDALEKFWYDVKQKEGITPYVARLSTFSSIGAPTGVFYRQGWEKPDMIPVYFSADSLMFVPAADATATGSSKLVPFWEHEPYVEALRATRQYYLDGIINADMLNIDAATVQSQFQSGAAASTWAITDGTATTTNLPGLLKAVPGASLLDVMPFAEGLDAKPNQLFQADNIVVVNKASKNQEQALQLLDWVSIAENHDLLEYGVEGKDWNAVGEDSFESISDYNNFPGYALSWRVPLERLSSTIAESEKQNFLWAKDYENFTTDPFASFIPDLAPVEAENAQITQALAQYGNPLYAGAVDVDKGLDDLKKAVEAAGLDKVQAELEKQANAYLAAK</sequence>
<dbReference type="SUPFAM" id="SSF53850">
    <property type="entry name" value="Periplasmic binding protein-like II"/>
    <property type="match status" value="1"/>
</dbReference>
<keyword evidence="3" id="KW-1185">Reference proteome</keyword>
<dbReference type="EMBL" id="JAMRYM010000003">
    <property type="protein sequence ID" value="MCM6761254.1"/>
    <property type="molecule type" value="Genomic_DNA"/>
</dbReference>
<reference evidence="2" key="1">
    <citation type="submission" date="2022-06" db="EMBL/GenBank/DDBJ databases">
        <title>Whole genome shotgun sequencing (WGS) of Rathayibacter sp. ZW T2_19, isolated from stored onions (Allium cepa).</title>
        <authorList>
            <person name="Stoll D.A."/>
            <person name="Huch M."/>
        </authorList>
    </citation>
    <scope>NUCLEOTIDE SEQUENCE</scope>
    <source>
        <strain evidence="2">ZW T2_19</strain>
    </source>
</reference>
<evidence type="ECO:0000259" key="1">
    <source>
        <dbReference type="Pfam" id="PF12010"/>
    </source>
</evidence>
<evidence type="ECO:0000313" key="2">
    <source>
        <dbReference type="EMBL" id="MCM6761254.1"/>
    </source>
</evidence>